<organism evidence="2 3">
    <name type="scientific">Sneathia vaginalis</name>
    <dbReference type="NCBI Taxonomy" id="187101"/>
    <lineage>
        <taxon>Bacteria</taxon>
        <taxon>Fusobacteriati</taxon>
        <taxon>Fusobacteriota</taxon>
        <taxon>Fusobacteriia</taxon>
        <taxon>Fusobacteriales</taxon>
        <taxon>Leptotrichiaceae</taxon>
        <taxon>Sneathia</taxon>
    </lineage>
</organism>
<dbReference type="Proteomes" id="UP000033103">
    <property type="component" value="Chromosome"/>
</dbReference>
<dbReference type="HOGENOM" id="CLU_1377342_0_0_0"/>
<reference evidence="2 3" key="1">
    <citation type="journal article" date="2012" name="BMC Genomics">
        <title>Genomic sequence analysis and characterization of Sneathia amnii sp. nov.</title>
        <authorList>
            <consortium name="Vaginal Microbiome Consortium (additional members)"/>
            <person name="Harwich M.D.Jr."/>
            <person name="Serrano M.G."/>
            <person name="Fettweis J.M."/>
            <person name="Alves J.M."/>
            <person name="Reimers M.A."/>
            <person name="Buck G.A."/>
            <person name="Jefferson K.K."/>
        </authorList>
    </citation>
    <scope>NUCLEOTIDE SEQUENCE [LARGE SCALE GENOMIC DNA]</scope>
    <source>
        <strain evidence="2 3">SN35</strain>
    </source>
</reference>
<evidence type="ECO:0000313" key="3">
    <source>
        <dbReference type="Proteomes" id="UP000033103"/>
    </source>
</evidence>
<protein>
    <recommendedName>
        <fullName evidence="4">Alkaline shock response membrane anchor protein AmaP</fullName>
    </recommendedName>
</protein>
<dbReference type="STRING" id="187101.VC03_04645"/>
<keyword evidence="1" id="KW-0812">Transmembrane</keyword>
<keyword evidence="3" id="KW-1185">Reference proteome</keyword>
<dbReference type="RefSeq" id="WP_046328883.1">
    <property type="nucleotide sequence ID" value="NZ_CP011280.1"/>
</dbReference>
<name>A0A0E3UU14_9FUSO</name>
<gene>
    <name evidence="2" type="ORF">VC03_04645</name>
</gene>
<keyword evidence="1" id="KW-0472">Membrane</keyword>
<dbReference type="AlphaFoldDB" id="A0A0E3UU14"/>
<accession>A0A0E3UU14</accession>
<keyword evidence="1" id="KW-1133">Transmembrane helix</keyword>
<evidence type="ECO:0000256" key="1">
    <source>
        <dbReference type="SAM" id="Phobius"/>
    </source>
</evidence>
<dbReference type="EMBL" id="CP011280">
    <property type="protein sequence ID" value="AKC95779.1"/>
    <property type="molecule type" value="Genomic_DNA"/>
</dbReference>
<dbReference type="OrthoDB" id="95452at2"/>
<dbReference type="PATRIC" id="fig|1069640.6.peg.919"/>
<dbReference type="NCBIfam" id="NF033218">
    <property type="entry name" value="anchor_AmaP"/>
    <property type="match status" value="1"/>
</dbReference>
<evidence type="ECO:0008006" key="4">
    <source>
        <dbReference type="Google" id="ProtNLM"/>
    </source>
</evidence>
<evidence type="ECO:0000313" key="2">
    <source>
        <dbReference type="EMBL" id="AKC95779.1"/>
    </source>
</evidence>
<feature type="transmembrane region" description="Helical" evidence="1">
    <location>
        <begin position="12"/>
        <end position="35"/>
    </location>
</feature>
<proteinExistence type="predicted"/>
<dbReference type="KEGG" id="sns:VC03_04645"/>
<sequence length="198" mass="22453">MFKWISRIINTLLLLSLILVLYFLVVNPSLITYILDECSMELSNDAIARFGLEIAIVVYLLILIFSLLEKVFKKKKSVVIKGSNGNIEVTLKTLEEVSKNFLESKNIVKQAKVVAKRTVNGAIINASIENFKTDEMNSKLDLISKELEEYIKKMLGLNVKKINLSISKVNNQEVVEEIKSTNVEEKISSENDNIEELD</sequence>
<feature type="transmembrane region" description="Helical" evidence="1">
    <location>
        <begin position="47"/>
        <end position="68"/>
    </location>
</feature>